<evidence type="ECO:0000259" key="1">
    <source>
        <dbReference type="Pfam" id="PF08349"/>
    </source>
</evidence>
<sequence length="315" mass="36364">MSEKIQVGISACLVGDKVRFDGGHKQSRYCLDVLSEYFEYVRSCPEMAIGMGTPRKTIRLLKGPERIEVVASDGSFEVTDKLLNYSDERVEQLEHLDGYIVCAKSPSCGMERVSVFDPEKNMGSRDGVGVFTRKLMDRYPYLPVEEDGRLNDPHLRENFITRVYAHQAWRELKESGLTVSKVMSFHSRYKYLLMAHNQGAYRELGPIAAKLKGNDDHEGFESYFQSFMTTLKYNPSRKNHSNVMQHLQGYLKTQLNARQKQELGEQIDKYREGTLPLFAPLTLLKHYLNEFPNEYLAMQTYLDPYPEALKLRYAL</sequence>
<dbReference type="Pfam" id="PF04463">
    <property type="entry name" value="2-thiour_desulf"/>
    <property type="match status" value="1"/>
</dbReference>
<evidence type="ECO:0000313" key="2">
    <source>
        <dbReference type="EMBL" id="RKF15706.1"/>
    </source>
</evidence>
<comment type="caution">
    <text evidence="2">The sequence shown here is derived from an EMBL/GenBank/DDBJ whole genome shotgun (WGS) entry which is preliminary data.</text>
</comment>
<dbReference type="InterPro" id="IPR007553">
    <property type="entry name" value="2-thiour_desulf"/>
</dbReference>
<protein>
    <submittedName>
        <fullName evidence="2">DUF1722 domain-containing protein</fullName>
    </submittedName>
</protein>
<name>A0A420E899_9ALTE</name>
<dbReference type="PANTHER" id="PTHR30087">
    <property type="entry name" value="INNER MEMBRANE PROTEIN"/>
    <property type="match status" value="1"/>
</dbReference>
<accession>A0A420E899</accession>
<keyword evidence="3" id="KW-1185">Reference proteome</keyword>
<dbReference type="Pfam" id="PF08349">
    <property type="entry name" value="DUF1722"/>
    <property type="match status" value="1"/>
</dbReference>
<dbReference type="EMBL" id="RAQO01000008">
    <property type="protein sequence ID" value="RKF15706.1"/>
    <property type="molecule type" value="Genomic_DNA"/>
</dbReference>
<dbReference type="RefSeq" id="WP_120355792.1">
    <property type="nucleotide sequence ID" value="NZ_RAQO01000008.1"/>
</dbReference>
<dbReference type="InterPro" id="IPR013560">
    <property type="entry name" value="DUF1722"/>
</dbReference>
<dbReference type="AlphaFoldDB" id="A0A420E899"/>
<dbReference type="OrthoDB" id="495783at2"/>
<reference evidence="2 3" key="1">
    <citation type="submission" date="2018-09" db="EMBL/GenBank/DDBJ databases">
        <authorList>
            <person name="Wang Z."/>
        </authorList>
    </citation>
    <scope>NUCLEOTIDE SEQUENCE [LARGE SCALE GENOMIC DNA]</scope>
    <source>
        <strain evidence="2 3">ALS 81</strain>
    </source>
</reference>
<organism evidence="2 3">
    <name type="scientific">Alginatibacterium sediminis</name>
    <dbReference type="NCBI Taxonomy" id="2164068"/>
    <lineage>
        <taxon>Bacteria</taxon>
        <taxon>Pseudomonadati</taxon>
        <taxon>Pseudomonadota</taxon>
        <taxon>Gammaproteobacteria</taxon>
        <taxon>Alteromonadales</taxon>
        <taxon>Alteromonadaceae</taxon>
        <taxon>Alginatibacterium</taxon>
    </lineage>
</organism>
<gene>
    <name evidence="2" type="ORF">DBZ36_15100</name>
</gene>
<dbReference type="PANTHER" id="PTHR30087:SF0">
    <property type="entry name" value="INNER MEMBRANE PROTEIN"/>
    <property type="match status" value="1"/>
</dbReference>
<evidence type="ECO:0000313" key="3">
    <source>
        <dbReference type="Proteomes" id="UP000286482"/>
    </source>
</evidence>
<feature type="domain" description="DUF1722" evidence="1">
    <location>
        <begin position="190"/>
        <end position="306"/>
    </location>
</feature>
<dbReference type="InterPro" id="IPR017087">
    <property type="entry name" value="UCP037004"/>
</dbReference>
<proteinExistence type="predicted"/>
<dbReference type="PIRSF" id="PIRSF037004">
    <property type="entry name" value="UCP037004"/>
    <property type="match status" value="1"/>
</dbReference>
<dbReference type="Proteomes" id="UP000286482">
    <property type="component" value="Unassembled WGS sequence"/>
</dbReference>